<dbReference type="OrthoDB" id="8123846at2759"/>
<feature type="transmembrane region" description="Helical" evidence="1">
    <location>
        <begin position="27"/>
        <end position="52"/>
    </location>
</feature>
<dbReference type="PANTHER" id="PTHR10264">
    <property type="entry name" value="BAND 7 PROTEIN-RELATED"/>
    <property type="match status" value="1"/>
</dbReference>
<evidence type="ECO:0000256" key="1">
    <source>
        <dbReference type="SAM" id="Phobius"/>
    </source>
</evidence>
<proteinExistence type="predicted"/>
<gene>
    <name evidence="2" type="ORF">ACAOBT_LOCUS4896</name>
</gene>
<keyword evidence="1" id="KW-0472">Membrane</keyword>
<keyword evidence="1" id="KW-0812">Transmembrane</keyword>
<name>A0A9P0P199_ACAOB</name>
<evidence type="ECO:0000313" key="3">
    <source>
        <dbReference type="Proteomes" id="UP001152888"/>
    </source>
</evidence>
<organism evidence="2 3">
    <name type="scientific">Acanthoscelides obtectus</name>
    <name type="common">Bean weevil</name>
    <name type="synonym">Bruchus obtectus</name>
    <dbReference type="NCBI Taxonomy" id="200917"/>
    <lineage>
        <taxon>Eukaryota</taxon>
        <taxon>Metazoa</taxon>
        <taxon>Ecdysozoa</taxon>
        <taxon>Arthropoda</taxon>
        <taxon>Hexapoda</taxon>
        <taxon>Insecta</taxon>
        <taxon>Pterygota</taxon>
        <taxon>Neoptera</taxon>
        <taxon>Endopterygota</taxon>
        <taxon>Coleoptera</taxon>
        <taxon>Polyphaga</taxon>
        <taxon>Cucujiformia</taxon>
        <taxon>Chrysomeloidea</taxon>
        <taxon>Chrysomelidae</taxon>
        <taxon>Bruchinae</taxon>
        <taxon>Bruchini</taxon>
        <taxon>Acanthoscelides</taxon>
    </lineage>
</organism>
<dbReference type="InterPro" id="IPR043202">
    <property type="entry name" value="Band-7_stomatin-like"/>
</dbReference>
<keyword evidence="3" id="KW-1185">Reference proteome</keyword>
<keyword evidence="1" id="KW-1133">Transmembrane helix</keyword>
<protein>
    <submittedName>
        <fullName evidence="2">Uncharacterized protein</fullName>
    </submittedName>
</protein>
<dbReference type="PANTHER" id="PTHR10264:SF19">
    <property type="entry name" value="AT06885P-RELATED"/>
    <property type="match status" value="1"/>
</dbReference>
<reference evidence="2" key="1">
    <citation type="submission" date="2022-03" db="EMBL/GenBank/DDBJ databases">
        <authorList>
            <person name="Sayadi A."/>
        </authorList>
    </citation>
    <scope>NUCLEOTIDE SEQUENCE</scope>
</reference>
<sequence>MKGGLHRTESGGFECFFEYQKPNTMSFIEVIVTIGSVLLLLVTLPFSLFWCFKVVQEYERAVIFRLGRLRKAELEDQEYFLSYHVWTVIARWI</sequence>
<dbReference type="GO" id="GO:0005886">
    <property type="term" value="C:plasma membrane"/>
    <property type="evidence" value="ECO:0007669"/>
    <property type="project" value="InterPro"/>
</dbReference>
<evidence type="ECO:0000313" key="2">
    <source>
        <dbReference type="EMBL" id="CAH1962873.1"/>
    </source>
</evidence>
<dbReference type="Proteomes" id="UP001152888">
    <property type="component" value="Unassembled WGS sequence"/>
</dbReference>
<accession>A0A9P0P199</accession>
<dbReference type="AlphaFoldDB" id="A0A9P0P199"/>
<dbReference type="EMBL" id="CAKOFQ010006704">
    <property type="protein sequence ID" value="CAH1962873.1"/>
    <property type="molecule type" value="Genomic_DNA"/>
</dbReference>
<comment type="caution">
    <text evidence="2">The sequence shown here is derived from an EMBL/GenBank/DDBJ whole genome shotgun (WGS) entry which is preliminary data.</text>
</comment>